<dbReference type="AlphaFoldDB" id="A0A1I8BBS5"/>
<evidence type="ECO:0000313" key="3">
    <source>
        <dbReference type="WBParaSite" id="MhA1_Contig1856.frz3.gene3"/>
    </source>
</evidence>
<organism evidence="2 3">
    <name type="scientific">Meloidogyne hapla</name>
    <name type="common">Root-knot nematode worm</name>
    <dbReference type="NCBI Taxonomy" id="6305"/>
    <lineage>
        <taxon>Eukaryota</taxon>
        <taxon>Metazoa</taxon>
        <taxon>Ecdysozoa</taxon>
        <taxon>Nematoda</taxon>
        <taxon>Chromadorea</taxon>
        <taxon>Rhabditida</taxon>
        <taxon>Tylenchina</taxon>
        <taxon>Tylenchomorpha</taxon>
        <taxon>Tylenchoidea</taxon>
        <taxon>Meloidogynidae</taxon>
        <taxon>Meloidogyninae</taxon>
        <taxon>Meloidogyne</taxon>
    </lineage>
</organism>
<evidence type="ECO:0000313" key="2">
    <source>
        <dbReference type="Proteomes" id="UP000095281"/>
    </source>
</evidence>
<dbReference type="Proteomes" id="UP000095281">
    <property type="component" value="Unplaced"/>
</dbReference>
<keyword evidence="1" id="KW-0175">Coiled coil</keyword>
<reference evidence="3" key="1">
    <citation type="submission" date="2016-11" db="UniProtKB">
        <authorList>
            <consortium name="WormBaseParasite"/>
        </authorList>
    </citation>
    <scope>IDENTIFICATION</scope>
</reference>
<feature type="coiled-coil region" evidence="1">
    <location>
        <begin position="7"/>
        <end position="110"/>
    </location>
</feature>
<proteinExistence type="predicted"/>
<dbReference type="WBParaSite" id="MhA1_Contig1856.frz3.gene3">
    <property type="protein sequence ID" value="MhA1_Contig1856.frz3.gene3"/>
    <property type="gene ID" value="MhA1_Contig1856.frz3.gene3"/>
</dbReference>
<accession>A0A1I8BBS5</accession>
<keyword evidence="2" id="KW-1185">Reference proteome</keyword>
<sequence length="176" mass="20512">MQIQEIQTNHKKEIETLKDEFVVLEKKLEEKINNNQQPKIGEINNIVMDTAKIAKLETIINELNVKISNQAIESFKAMEIQIEKIQTDHKKEIETLKKEFQEKMEKEISDLNSKFSVLLTETSKKNEEENKLNNEKSVGVVDAFHSFRSNNTNPNEEVKLEKYVFTKEICDSIDRG</sequence>
<evidence type="ECO:0000256" key="1">
    <source>
        <dbReference type="SAM" id="Coils"/>
    </source>
</evidence>
<protein>
    <submittedName>
        <fullName evidence="3">Uncharacterized protein</fullName>
    </submittedName>
</protein>
<name>A0A1I8BBS5_MELHA</name>